<proteinExistence type="predicted"/>
<dbReference type="EMBL" id="CP000155">
    <property type="protein sequence ID" value="ABC27418.1"/>
    <property type="molecule type" value="Genomic_DNA"/>
</dbReference>
<gene>
    <name evidence="1" type="ordered locus">HCH_00511</name>
</gene>
<dbReference type="HOGENOM" id="CLU_962297_0_0_6"/>
<evidence type="ECO:0008006" key="3">
    <source>
        <dbReference type="Google" id="ProtNLM"/>
    </source>
</evidence>
<dbReference type="RefSeq" id="WP_011394495.1">
    <property type="nucleotide sequence ID" value="NC_007645.1"/>
</dbReference>
<organism evidence="1 2">
    <name type="scientific">Hahella chejuensis (strain KCTC 2396)</name>
    <dbReference type="NCBI Taxonomy" id="349521"/>
    <lineage>
        <taxon>Bacteria</taxon>
        <taxon>Pseudomonadati</taxon>
        <taxon>Pseudomonadota</taxon>
        <taxon>Gammaproteobacteria</taxon>
        <taxon>Oceanospirillales</taxon>
        <taxon>Hahellaceae</taxon>
        <taxon>Hahella</taxon>
    </lineage>
</organism>
<evidence type="ECO:0000313" key="2">
    <source>
        <dbReference type="Proteomes" id="UP000000238"/>
    </source>
</evidence>
<keyword evidence="2" id="KW-1185">Reference proteome</keyword>
<dbReference type="KEGG" id="hch:HCH_00511"/>
<accession>Q2SPK6</accession>
<dbReference type="Proteomes" id="UP000000238">
    <property type="component" value="Chromosome"/>
</dbReference>
<protein>
    <recommendedName>
        <fullName evidence="3">PEP-CTERM protein-sorting domain-containing protein</fullName>
    </recommendedName>
</protein>
<name>Q2SPK6_HAHCH</name>
<reference evidence="1 2" key="1">
    <citation type="journal article" date="2005" name="Nucleic Acids Res.">
        <title>Genomic blueprint of Hahella chejuensis, a marine microbe producing an algicidal agent.</title>
        <authorList>
            <person name="Jeong H."/>
            <person name="Yim J.H."/>
            <person name="Lee C."/>
            <person name="Choi S.-H."/>
            <person name="Park Y.K."/>
            <person name="Yoon S.H."/>
            <person name="Hur C.-G."/>
            <person name="Kang H.-Y."/>
            <person name="Kim D."/>
            <person name="Lee H.H."/>
            <person name="Park K.H."/>
            <person name="Park S.-H."/>
            <person name="Park H.-S."/>
            <person name="Lee H.K."/>
            <person name="Oh T.K."/>
            <person name="Kim J.F."/>
        </authorList>
    </citation>
    <scope>NUCLEOTIDE SEQUENCE [LARGE SCALE GENOMIC DNA]</scope>
    <source>
        <strain evidence="1 2">KCTC 2396</strain>
    </source>
</reference>
<evidence type="ECO:0000313" key="1">
    <source>
        <dbReference type="EMBL" id="ABC27418.1"/>
    </source>
</evidence>
<dbReference type="AlphaFoldDB" id="Q2SPK6"/>
<sequence length="289" mass="31145">MKNQKSPKPQSIAWCSRTQNEAASRKNSWLLSTCALLILWLPATSYGALVNQQWISKDKSKATVTLRGGESIKLPKKGGGEVTIECKGAVGCSLTLADFKDKKGNVTYDTNLSGLQAMTGAIDKGFATFEITTTGDWEGLFTNSIVTASLIDSTGFNATVGVPGDQIPQGGTIDYSTRWLSEGVIGFDPATMDEITLGDFFLDSSTPLTAFEYDVIDSSAPIIAATFTIGEIYRFSTGLEITGEVTKEMIVPEPEAIALFSVGLIAFFSSSSKRLIASIRRLRRSFKSK</sequence>